<protein>
    <submittedName>
        <fullName evidence="1">Uncharacterized protein</fullName>
    </submittedName>
</protein>
<feature type="non-terminal residue" evidence="1">
    <location>
        <position position="265"/>
    </location>
</feature>
<comment type="caution">
    <text evidence="1">The sequence shown here is derived from an EMBL/GenBank/DDBJ whole genome shotgun (WGS) entry which is preliminary data.</text>
</comment>
<evidence type="ECO:0000313" key="2">
    <source>
        <dbReference type="Proteomes" id="UP001140087"/>
    </source>
</evidence>
<accession>A0ACC1KDY8</accession>
<dbReference type="Proteomes" id="UP001140087">
    <property type="component" value="Unassembled WGS sequence"/>
</dbReference>
<sequence length="265" mass="28183">MAAPAQVHKDIPYLPAESGGASERHTLDIYVPAVCPAPVPLVVYVHGGAWRTGDKSMFRHVAIGLIEAPANQLAVAVVNYELSTRAADSVRHPGHLDSVAAAVRFLVTDQSYPGRSAVDTSRVHLVGHSAGAHLLMLLALAPHAAFPHMNAVRSVVGIGGIYDILRLLAAYPDYCDFVDMAFSASQHESASPQHAAQSLHAAASHVRFLVVHSTGDELVNADQALAFAPQLVRAGYEDVTLAVRNLGLHDAAIGNREFLRMVAAF</sequence>
<keyword evidence="2" id="KW-1185">Reference proteome</keyword>
<organism evidence="1 2">
    <name type="scientific">Coemansia helicoidea</name>
    <dbReference type="NCBI Taxonomy" id="1286919"/>
    <lineage>
        <taxon>Eukaryota</taxon>
        <taxon>Fungi</taxon>
        <taxon>Fungi incertae sedis</taxon>
        <taxon>Zoopagomycota</taxon>
        <taxon>Kickxellomycotina</taxon>
        <taxon>Kickxellomycetes</taxon>
        <taxon>Kickxellales</taxon>
        <taxon>Kickxellaceae</taxon>
        <taxon>Coemansia</taxon>
    </lineage>
</organism>
<evidence type="ECO:0000313" key="1">
    <source>
        <dbReference type="EMBL" id="KAJ2788401.1"/>
    </source>
</evidence>
<reference evidence="1" key="1">
    <citation type="submission" date="2022-07" db="EMBL/GenBank/DDBJ databases">
        <title>Phylogenomic reconstructions and comparative analyses of Kickxellomycotina fungi.</title>
        <authorList>
            <person name="Reynolds N.K."/>
            <person name="Stajich J.E."/>
            <person name="Barry K."/>
            <person name="Grigoriev I.V."/>
            <person name="Crous P."/>
            <person name="Smith M.E."/>
        </authorList>
    </citation>
    <scope>NUCLEOTIDE SEQUENCE</scope>
    <source>
        <strain evidence="1">BCRC 34780</strain>
    </source>
</reference>
<dbReference type="EMBL" id="JANBUN010004086">
    <property type="protein sequence ID" value="KAJ2788401.1"/>
    <property type="molecule type" value="Genomic_DNA"/>
</dbReference>
<gene>
    <name evidence="1" type="ORF">H4R21_007013</name>
</gene>
<proteinExistence type="predicted"/>
<name>A0ACC1KDY8_9FUNG</name>